<dbReference type="GO" id="GO:0005112">
    <property type="term" value="F:Notch binding"/>
    <property type="evidence" value="ECO:0007669"/>
    <property type="project" value="TreeGrafter"/>
</dbReference>
<evidence type="ECO:0000256" key="10">
    <source>
        <dbReference type="ARBA" id="ARBA00022989"/>
    </source>
</evidence>
<evidence type="ECO:0000256" key="7">
    <source>
        <dbReference type="ARBA" id="ARBA00022729"/>
    </source>
</evidence>
<comment type="caution">
    <text evidence="14">Lacks conserved residue(s) required for the propagation of feature annotation.</text>
</comment>
<name>K1RUJ1_MAGGI</name>
<dbReference type="PROSITE" id="PS00022">
    <property type="entry name" value="EGF_1"/>
    <property type="match status" value="2"/>
</dbReference>
<feature type="domain" description="EGF-like" evidence="15">
    <location>
        <begin position="52"/>
        <end position="89"/>
    </location>
</feature>
<evidence type="ECO:0000256" key="13">
    <source>
        <dbReference type="ARBA" id="ARBA00023180"/>
    </source>
</evidence>
<evidence type="ECO:0000256" key="11">
    <source>
        <dbReference type="ARBA" id="ARBA00023136"/>
    </source>
</evidence>
<dbReference type="GO" id="GO:0048598">
    <property type="term" value="P:embryonic morphogenesis"/>
    <property type="evidence" value="ECO:0007669"/>
    <property type="project" value="UniProtKB-ARBA"/>
</dbReference>
<dbReference type="GO" id="GO:0008593">
    <property type="term" value="P:regulation of Notch signaling pathway"/>
    <property type="evidence" value="ECO:0007669"/>
    <property type="project" value="UniProtKB-ARBA"/>
</dbReference>
<dbReference type="GO" id="GO:0060562">
    <property type="term" value="P:epithelial tube morphogenesis"/>
    <property type="evidence" value="ECO:0007669"/>
    <property type="project" value="UniProtKB-ARBA"/>
</dbReference>
<dbReference type="GO" id="GO:0061326">
    <property type="term" value="P:renal tubule development"/>
    <property type="evidence" value="ECO:0007669"/>
    <property type="project" value="UniProtKB-ARBA"/>
</dbReference>
<evidence type="ECO:0000256" key="2">
    <source>
        <dbReference type="ARBA" id="ARBA00022473"/>
    </source>
</evidence>
<dbReference type="GO" id="GO:0051049">
    <property type="term" value="P:regulation of transport"/>
    <property type="evidence" value="ECO:0007669"/>
    <property type="project" value="UniProtKB-ARBA"/>
</dbReference>
<sequence length="108" mass="12107">MNFKECVTIKSMCDINECDSNSCQNGGTCHNGNNQYTCSCLPGWTGTNCEIDIDECASTPCMYGNDCIQDRINSYICVCSERFEGVYCERGLLHDFSEIKKTIILSKQ</sequence>
<dbReference type="InterPro" id="IPR000742">
    <property type="entry name" value="EGF"/>
</dbReference>
<keyword evidence="4 14" id="KW-0245">EGF-like domain</keyword>
<keyword evidence="8" id="KW-0677">Repeat</keyword>
<dbReference type="PROSITE" id="PS01187">
    <property type="entry name" value="EGF_CA"/>
    <property type="match status" value="1"/>
</dbReference>
<reference evidence="16" key="1">
    <citation type="journal article" date="2012" name="Nature">
        <title>The oyster genome reveals stress adaptation and complexity of shell formation.</title>
        <authorList>
            <person name="Zhang G."/>
            <person name="Fang X."/>
            <person name="Guo X."/>
            <person name="Li L."/>
            <person name="Luo R."/>
            <person name="Xu F."/>
            <person name="Yang P."/>
            <person name="Zhang L."/>
            <person name="Wang X."/>
            <person name="Qi H."/>
            <person name="Xiong Z."/>
            <person name="Que H."/>
            <person name="Xie Y."/>
            <person name="Holland P.W."/>
            <person name="Paps J."/>
            <person name="Zhu Y."/>
            <person name="Wu F."/>
            <person name="Chen Y."/>
            <person name="Wang J."/>
            <person name="Peng C."/>
            <person name="Meng J."/>
            <person name="Yang L."/>
            <person name="Liu J."/>
            <person name="Wen B."/>
            <person name="Zhang N."/>
            <person name="Huang Z."/>
            <person name="Zhu Q."/>
            <person name="Feng Y."/>
            <person name="Mount A."/>
            <person name="Hedgecock D."/>
            <person name="Xu Z."/>
            <person name="Liu Y."/>
            <person name="Domazet-Loso T."/>
            <person name="Du Y."/>
            <person name="Sun X."/>
            <person name="Zhang S."/>
            <person name="Liu B."/>
            <person name="Cheng P."/>
            <person name="Jiang X."/>
            <person name="Li J."/>
            <person name="Fan D."/>
            <person name="Wang W."/>
            <person name="Fu W."/>
            <person name="Wang T."/>
            <person name="Wang B."/>
            <person name="Zhang J."/>
            <person name="Peng Z."/>
            <person name="Li Y."/>
            <person name="Li N."/>
            <person name="Wang J."/>
            <person name="Chen M."/>
            <person name="He Y."/>
            <person name="Tan F."/>
            <person name="Song X."/>
            <person name="Zheng Q."/>
            <person name="Huang R."/>
            <person name="Yang H."/>
            <person name="Du X."/>
            <person name="Chen L."/>
            <person name="Yang M."/>
            <person name="Gaffney P.M."/>
            <person name="Wang S."/>
            <person name="Luo L."/>
            <person name="She Z."/>
            <person name="Ming Y."/>
            <person name="Huang W."/>
            <person name="Zhang S."/>
            <person name="Huang B."/>
            <person name="Zhang Y."/>
            <person name="Qu T."/>
            <person name="Ni P."/>
            <person name="Miao G."/>
            <person name="Wang J."/>
            <person name="Wang Q."/>
            <person name="Steinberg C.E."/>
            <person name="Wang H."/>
            <person name="Li N."/>
            <person name="Qian L."/>
            <person name="Zhang G."/>
            <person name="Li Y."/>
            <person name="Yang H."/>
            <person name="Liu X."/>
            <person name="Wang J."/>
            <person name="Yin Y."/>
            <person name="Wang J."/>
        </authorList>
    </citation>
    <scope>NUCLEOTIDE SEQUENCE [LARGE SCALE GENOMIC DNA]</scope>
    <source>
        <strain evidence="16">05x7-T-G4-1.051#20</strain>
    </source>
</reference>
<dbReference type="FunFam" id="2.10.25.10:FF:000004">
    <property type="entry name" value="Neurogenic locus notch 1"/>
    <property type="match status" value="1"/>
</dbReference>
<dbReference type="CDD" id="cd00054">
    <property type="entry name" value="EGF_CA"/>
    <property type="match status" value="2"/>
</dbReference>
<dbReference type="InterPro" id="IPR018097">
    <property type="entry name" value="EGF_Ca-bd_CS"/>
</dbReference>
<feature type="disulfide bond" evidence="14">
    <location>
        <begin position="79"/>
        <end position="88"/>
    </location>
</feature>
<evidence type="ECO:0000256" key="12">
    <source>
        <dbReference type="ARBA" id="ARBA00023157"/>
    </source>
</evidence>
<dbReference type="GO" id="GO:0060255">
    <property type="term" value="P:regulation of macromolecule metabolic process"/>
    <property type="evidence" value="ECO:0007669"/>
    <property type="project" value="UniProtKB-ARBA"/>
</dbReference>
<dbReference type="GO" id="GO:0002064">
    <property type="term" value="P:epithelial cell development"/>
    <property type="evidence" value="ECO:0007669"/>
    <property type="project" value="UniProtKB-ARBA"/>
</dbReference>
<dbReference type="GO" id="GO:0009967">
    <property type="term" value="P:positive regulation of signal transduction"/>
    <property type="evidence" value="ECO:0007669"/>
    <property type="project" value="UniProtKB-ARBA"/>
</dbReference>
<keyword evidence="3" id="KW-1003">Cell membrane</keyword>
<dbReference type="SMART" id="SM00179">
    <property type="entry name" value="EGF_CA"/>
    <property type="match status" value="2"/>
</dbReference>
<organism evidence="16">
    <name type="scientific">Magallana gigas</name>
    <name type="common">Pacific oyster</name>
    <name type="synonym">Crassostrea gigas</name>
    <dbReference type="NCBI Taxonomy" id="29159"/>
    <lineage>
        <taxon>Eukaryota</taxon>
        <taxon>Metazoa</taxon>
        <taxon>Spiralia</taxon>
        <taxon>Lophotrochozoa</taxon>
        <taxon>Mollusca</taxon>
        <taxon>Bivalvia</taxon>
        <taxon>Autobranchia</taxon>
        <taxon>Pteriomorphia</taxon>
        <taxon>Ostreida</taxon>
        <taxon>Ostreoidea</taxon>
        <taxon>Ostreidae</taxon>
        <taxon>Magallana</taxon>
    </lineage>
</organism>
<dbReference type="GO" id="GO:0080090">
    <property type="term" value="P:regulation of primary metabolic process"/>
    <property type="evidence" value="ECO:0007669"/>
    <property type="project" value="UniProtKB-ARBA"/>
</dbReference>
<dbReference type="PRINTS" id="PR00010">
    <property type="entry name" value="EGFBLOOD"/>
</dbReference>
<comment type="subcellular location">
    <subcellularLocation>
        <location evidence="1">Apical cell membrane</location>
        <topology evidence="1">Single-pass type I membrane protein</topology>
    </subcellularLocation>
</comment>
<feature type="disulfide bond" evidence="14">
    <location>
        <begin position="40"/>
        <end position="49"/>
    </location>
</feature>
<keyword evidence="6" id="KW-0812">Transmembrane</keyword>
<evidence type="ECO:0000256" key="1">
    <source>
        <dbReference type="ARBA" id="ARBA00004247"/>
    </source>
</evidence>
<feature type="domain" description="EGF-like" evidence="15">
    <location>
        <begin position="14"/>
        <end position="50"/>
    </location>
</feature>
<dbReference type="GO" id="GO:0048871">
    <property type="term" value="P:multicellular organismal-level homeostasis"/>
    <property type="evidence" value="ECO:0007669"/>
    <property type="project" value="UniProtKB-ARBA"/>
</dbReference>
<protein>
    <submittedName>
        <fullName evidence="16">Versican core protein</fullName>
    </submittedName>
</protein>
<dbReference type="GO" id="GO:0003002">
    <property type="term" value="P:regionalization"/>
    <property type="evidence" value="ECO:0007669"/>
    <property type="project" value="UniProtKB-ARBA"/>
</dbReference>
<dbReference type="AlphaFoldDB" id="K1RUJ1"/>
<dbReference type="GO" id="GO:0009792">
    <property type="term" value="P:embryo development ending in birth or egg hatching"/>
    <property type="evidence" value="ECO:0007669"/>
    <property type="project" value="UniProtKB-ARBA"/>
</dbReference>
<evidence type="ECO:0000313" key="16">
    <source>
        <dbReference type="EMBL" id="EKC38361.1"/>
    </source>
</evidence>
<dbReference type="EMBL" id="JH818278">
    <property type="protein sequence ID" value="EKC38361.1"/>
    <property type="molecule type" value="Genomic_DNA"/>
</dbReference>
<dbReference type="PANTHER" id="PTHR12916">
    <property type="entry name" value="CYTOCHROME C OXIDASE POLYPEPTIDE VIC-2"/>
    <property type="match status" value="1"/>
</dbReference>
<keyword evidence="11" id="KW-0472">Membrane</keyword>
<dbReference type="InterPro" id="IPR013032">
    <property type="entry name" value="EGF-like_CS"/>
</dbReference>
<evidence type="ECO:0000256" key="6">
    <source>
        <dbReference type="ARBA" id="ARBA00022692"/>
    </source>
</evidence>
<dbReference type="PROSITE" id="PS01186">
    <property type="entry name" value="EGF_2"/>
    <property type="match status" value="1"/>
</dbReference>
<evidence type="ECO:0000259" key="15">
    <source>
        <dbReference type="PROSITE" id="PS50026"/>
    </source>
</evidence>
<dbReference type="InterPro" id="IPR000152">
    <property type="entry name" value="EGF-type_Asp/Asn_hydroxyl_site"/>
</dbReference>
<gene>
    <name evidence="16" type="ORF">CGI_10021801</name>
</gene>
<proteinExistence type="predicted"/>
<dbReference type="Pfam" id="PF00008">
    <property type="entry name" value="EGF"/>
    <property type="match status" value="1"/>
</dbReference>
<dbReference type="Pfam" id="PF12661">
    <property type="entry name" value="hEGF"/>
    <property type="match status" value="1"/>
</dbReference>
<keyword evidence="2" id="KW-0217">Developmental protein</keyword>
<dbReference type="GO" id="GO:0048592">
    <property type="term" value="P:eye morphogenesis"/>
    <property type="evidence" value="ECO:0007669"/>
    <property type="project" value="UniProtKB-ARBA"/>
</dbReference>
<evidence type="ECO:0000256" key="3">
    <source>
        <dbReference type="ARBA" id="ARBA00022475"/>
    </source>
</evidence>
<dbReference type="SMART" id="SM00181">
    <property type="entry name" value="EGF"/>
    <property type="match status" value="2"/>
</dbReference>
<keyword evidence="5" id="KW-0597">Phosphoprotein</keyword>
<dbReference type="FunFam" id="2.10.25.10:FF:000565">
    <property type="entry name" value="Predicted protein"/>
    <property type="match status" value="1"/>
</dbReference>
<dbReference type="GO" id="GO:0030182">
    <property type="term" value="P:neuron differentiation"/>
    <property type="evidence" value="ECO:0007669"/>
    <property type="project" value="UniProtKB-ARBA"/>
</dbReference>
<dbReference type="Gene3D" id="2.10.25.10">
    <property type="entry name" value="Laminin"/>
    <property type="match status" value="2"/>
</dbReference>
<evidence type="ECO:0000256" key="5">
    <source>
        <dbReference type="ARBA" id="ARBA00022553"/>
    </source>
</evidence>
<dbReference type="SUPFAM" id="SSF57196">
    <property type="entry name" value="EGF/Laminin"/>
    <property type="match status" value="2"/>
</dbReference>
<evidence type="ECO:0000256" key="4">
    <source>
        <dbReference type="ARBA" id="ARBA00022536"/>
    </source>
</evidence>
<dbReference type="GO" id="GO:0048638">
    <property type="term" value="P:regulation of developmental growth"/>
    <property type="evidence" value="ECO:0007669"/>
    <property type="project" value="UniProtKB-ARBA"/>
</dbReference>
<dbReference type="GO" id="GO:0051093">
    <property type="term" value="P:negative regulation of developmental process"/>
    <property type="evidence" value="ECO:0007669"/>
    <property type="project" value="UniProtKB-ARBA"/>
</dbReference>
<evidence type="ECO:0000256" key="9">
    <source>
        <dbReference type="ARBA" id="ARBA00022782"/>
    </source>
</evidence>
<dbReference type="InParanoid" id="K1RUJ1"/>
<evidence type="ECO:0000256" key="8">
    <source>
        <dbReference type="ARBA" id="ARBA00022737"/>
    </source>
</evidence>
<keyword evidence="10" id="KW-1133">Transmembrane helix</keyword>
<keyword evidence="13" id="KW-0325">Glycoprotein</keyword>
<dbReference type="GO" id="GO:0051241">
    <property type="term" value="P:negative regulation of multicellular organismal process"/>
    <property type="evidence" value="ECO:0007669"/>
    <property type="project" value="UniProtKB-ARBA"/>
</dbReference>
<dbReference type="PROSITE" id="PS50026">
    <property type="entry name" value="EGF_3"/>
    <property type="match status" value="2"/>
</dbReference>
<dbReference type="GO" id="GO:0016324">
    <property type="term" value="C:apical plasma membrane"/>
    <property type="evidence" value="ECO:0007669"/>
    <property type="project" value="UniProtKB-SubCell"/>
</dbReference>
<dbReference type="PROSITE" id="PS00010">
    <property type="entry name" value="ASX_HYDROXYL"/>
    <property type="match status" value="1"/>
</dbReference>
<dbReference type="InterPro" id="IPR001881">
    <property type="entry name" value="EGF-like_Ca-bd_dom"/>
</dbReference>
<keyword evidence="12 14" id="KW-1015">Disulfide bond</keyword>
<dbReference type="GO" id="GO:0007219">
    <property type="term" value="P:Notch signaling pathway"/>
    <property type="evidence" value="ECO:0007669"/>
    <property type="project" value="TreeGrafter"/>
</dbReference>
<evidence type="ECO:0000256" key="14">
    <source>
        <dbReference type="PROSITE-ProRule" id="PRU00076"/>
    </source>
</evidence>
<dbReference type="GO" id="GO:0005911">
    <property type="term" value="C:cell-cell junction"/>
    <property type="evidence" value="ECO:0007669"/>
    <property type="project" value="UniProtKB-ARBA"/>
</dbReference>
<keyword evidence="7" id="KW-0732">Signal</keyword>
<dbReference type="GO" id="GO:0005509">
    <property type="term" value="F:calcium ion binding"/>
    <property type="evidence" value="ECO:0007669"/>
    <property type="project" value="InterPro"/>
</dbReference>
<accession>K1RUJ1</accession>
<dbReference type="HOGENOM" id="CLU_004826_11_3_1"/>
<keyword evidence="9" id="KW-0221">Differentiation</keyword>
<dbReference type="PANTHER" id="PTHR12916:SF9">
    <property type="entry name" value="NEUROGENIC LOCUS NOTCH HOMOLOG PROTEIN 1-RELATED"/>
    <property type="match status" value="1"/>
</dbReference>